<feature type="compositionally biased region" description="Polar residues" evidence="1">
    <location>
        <begin position="69"/>
        <end position="84"/>
    </location>
</feature>
<accession>A0ABN8S068</accession>
<proteinExistence type="predicted"/>
<evidence type="ECO:0000256" key="1">
    <source>
        <dbReference type="SAM" id="MobiDB-lite"/>
    </source>
</evidence>
<dbReference type="PANTHER" id="PTHR34239:SF2">
    <property type="entry name" value="TRANSPOSABLE ELEMENT P TRANSPOSASE_THAP9 CONSERVED DOMAIN-CONTAINING PROTEIN"/>
    <property type="match status" value="1"/>
</dbReference>
<sequence>MSSPAGANTAPLEPNVVIANEVHDAVGVDDTDHVEFDLDELKEQLGIDSILEKLNDLAAKFCSEKSRTEYSGSEAHNSKSSSETAEGVFDPSAAVVSHEVASTNEPHEEEFKFPSVFEETESFGPEVAEVIAQRVNDACSKKAMDSKLKDLYEKYKTPANCKYLCVPKVNLELWHDLSKESKSKDLGLQELQKGIVKASQPIIQLFDSTLKARKDKSSMDPNVLLPLLADAVTFLGHASFLTSLKRREFLKPDIAKPYQSVCNKSNTITTCLFGDELPKHIKEIGEVNKISRRVSGRPTSIKNMVSSYKRGSDAPSRSYPQRSGRKSTF</sequence>
<keyword evidence="3" id="KW-1185">Reference proteome</keyword>
<evidence type="ECO:0000313" key="3">
    <source>
        <dbReference type="Proteomes" id="UP001159405"/>
    </source>
</evidence>
<dbReference type="Proteomes" id="UP001159405">
    <property type="component" value="Unassembled WGS sequence"/>
</dbReference>
<dbReference type="EMBL" id="CALNXK010000380">
    <property type="protein sequence ID" value="CAH3184229.1"/>
    <property type="molecule type" value="Genomic_DNA"/>
</dbReference>
<dbReference type="PANTHER" id="PTHR34239">
    <property type="entry name" value="APPLE DOMAIN-CONTAINING PROTEIN"/>
    <property type="match status" value="1"/>
</dbReference>
<gene>
    <name evidence="2" type="ORF">PLOB_00030088</name>
</gene>
<comment type="caution">
    <text evidence="2">The sequence shown here is derived from an EMBL/GenBank/DDBJ whole genome shotgun (WGS) entry which is preliminary data.</text>
</comment>
<protein>
    <submittedName>
        <fullName evidence="2">Uncharacterized protein</fullName>
    </submittedName>
</protein>
<feature type="region of interest" description="Disordered" evidence="1">
    <location>
        <begin position="69"/>
        <end position="89"/>
    </location>
</feature>
<feature type="region of interest" description="Disordered" evidence="1">
    <location>
        <begin position="301"/>
        <end position="329"/>
    </location>
</feature>
<organism evidence="2 3">
    <name type="scientific">Porites lobata</name>
    <dbReference type="NCBI Taxonomy" id="104759"/>
    <lineage>
        <taxon>Eukaryota</taxon>
        <taxon>Metazoa</taxon>
        <taxon>Cnidaria</taxon>
        <taxon>Anthozoa</taxon>
        <taxon>Hexacorallia</taxon>
        <taxon>Scleractinia</taxon>
        <taxon>Fungiina</taxon>
        <taxon>Poritidae</taxon>
        <taxon>Porites</taxon>
    </lineage>
</organism>
<reference evidence="2 3" key="1">
    <citation type="submission" date="2022-05" db="EMBL/GenBank/DDBJ databases">
        <authorList>
            <consortium name="Genoscope - CEA"/>
            <person name="William W."/>
        </authorList>
    </citation>
    <scope>NUCLEOTIDE SEQUENCE [LARGE SCALE GENOMIC DNA]</scope>
</reference>
<evidence type="ECO:0000313" key="2">
    <source>
        <dbReference type="EMBL" id="CAH3184229.1"/>
    </source>
</evidence>
<name>A0ABN8S068_9CNID</name>